<dbReference type="InterPro" id="IPR017500">
    <property type="entry name" value="Phage_infect_YhgE_N"/>
</dbReference>
<dbReference type="InterPro" id="IPR017501">
    <property type="entry name" value="Phage_infect_YhgE_C"/>
</dbReference>
<dbReference type="Gene3D" id="3.40.1710.10">
    <property type="entry name" value="abc type-2 transporter like domain"/>
    <property type="match status" value="1"/>
</dbReference>
<evidence type="ECO:0000256" key="4">
    <source>
        <dbReference type="ARBA" id="ARBA00023136"/>
    </source>
</evidence>
<proteinExistence type="predicted"/>
<feature type="transmembrane region" description="Helical" evidence="7">
    <location>
        <begin position="895"/>
        <end position="915"/>
    </location>
</feature>
<evidence type="ECO:0000256" key="1">
    <source>
        <dbReference type="ARBA" id="ARBA00004141"/>
    </source>
</evidence>
<reference evidence="10" key="1">
    <citation type="journal article" date="2019" name="Int. J. Syst. Evol. Microbiol.">
        <title>The Global Catalogue of Microorganisms (GCM) 10K type strain sequencing project: providing services to taxonomists for standard genome sequencing and annotation.</title>
        <authorList>
            <consortium name="The Broad Institute Genomics Platform"/>
            <consortium name="The Broad Institute Genome Sequencing Center for Infectious Disease"/>
            <person name="Wu L."/>
            <person name="Ma J."/>
        </authorList>
    </citation>
    <scope>NUCLEOTIDE SEQUENCE [LARGE SCALE GENOMIC DNA]</scope>
    <source>
        <strain evidence="10">CCM 8979</strain>
    </source>
</reference>
<gene>
    <name evidence="9" type="ORF">ACFQ44_04230</name>
</gene>
<dbReference type="Proteomes" id="UP001597189">
    <property type="component" value="Unassembled WGS sequence"/>
</dbReference>
<dbReference type="InterPro" id="IPR051328">
    <property type="entry name" value="T7SS_ABC-Transporter"/>
</dbReference>
<feature type="transmembrane region" description="Helical" evidence="7">
    <location>
        <begin position="954"/>
        <end position="973"/>
    </location>
</feature>
<dbReference type="NCBIfam" id="TIGR03057">
    <property type="entry name" value="xxxLxxG_by_4"/>
    <property type="match status" value="11"/>
</dbReference>
<feature type="transmembrane region" description="Helical" evidence="7">
    <location>
        <begin position="927"/>
        <end position="947"/>
    </location>
</feature>
<feature type="coiled-coil region" evidence="5">
    <location>
        <begin position="547"/>
        <end position="574"/>
    </location>
</feature>
<accession>A0ABW4D2S3</accession>
<dbReference type="RefSeq" id="WP_236000728.1">
    <property type="nucleotide sequence ID" value="NZ_BOLN01000003.1"/>
</dbReference>
<dbReference type="InterPro" id="IPR013525">
    <property type="entry name" value="ABC2_TM"/>
</dbReference>
<feature type="transmembrane region" description="Helical" evidence="7">
    <location>
        <begin position="12"/>
        <end position="34"/>
    </location>
</feature>
<dbReference type="EMBL" id="JBHTOD010000003">
    <property type="protein sequence ID" value="MFD1454893.1"/>
    <property type="molecule type" value="Genomic_DNA"/>
</dbReference>
<dbReference type="SUPFAM" id="SSF101967">
    <property type="entry name" value="Adhesin YadA, collagen-binding domain"/>
    <property type="match status" value="1"/>
</dbReference>
<feature type="compositionally biased region" description="Low complexity" evidence="6">
    <location>
        <begin position="455"/>
        <end position="466"/>
    </location>
</feature>
<feature type="domain" description="ABC-2 type transporter transmembrane" evidence="8">
    <location>
        <begin position="16"/>
        <end position="148"/>
    </location>
</feature>
<evidence type="ECO:0000313" key="10">
    <source>
        <dbReference type="Proteomes" id="UP001597189"/>
    </source>
</evidence>
<feature type="transmembrane region" description="Helical" evidence="7">
    <location>
        <begin position="855"/>
        <end position="875"/>
    </location>
</feature>
<dbReference type="NCBIfam" id="TIGR03062">
    <property type="entry name" value="pip_yhgE_Cterm"/>
    <property type="match status" value="1"/>
</dbReference>
<dbReference type="Gene3D" id="1.10.287.950">
    <property type="entry name" value="Methyl-accepting chemotaxis protein"/>
    <property type="match status" value="2"/>
</dbReference>
<dbReference type="NCBIfam" id="TIGR03061">
    <property type="entry name" value="pip_yhgE_Nterm"/>
    <property type="match status" value="1"/>
</dbReference>
<feature type="region of interest" description="Disordered" evidence="6">
    <location>
        <begin position="447"/>
        <end position="470"/>
    </location>
</feature>
<feature type="transmembrane region" description="Helical" evidence="7">
    <location>
        <begin position="1011"/>
        <end position="1033"/>
    </location>
</feature>
<keyword evidence="5" id="KW-0175">Coiled coil</keyword>
<evidence type="ECO:0000256" key="2">
    <source>
        <dbReference type="ARBA" id="ARBA00022692"/>
    </source>
</evidence>
<organism evidence="9 10">
    <name type="scientific">Levilactobacillus lanxiensis</name>
    <dbReference type="NCBI Taxonomy" id="2799568"/>
    <lineage>
        <taxon>Bacteria</taxon>
        <taxon>Bacillati</taxon>
        <taxon>Bacillota</taxon>
        <taxon>Bacilli</taxon>
        <taxon>Lactobacillales</taxon>
        <taxon>Lactobacillaceae</taxon>
        <taxon>Levilactobacillus</taxon>
    </lineage>
</organism>
<keyword evidence="2 7" id="KW-0812">Transmembrane</keyword>
<dbReference type="InterPro" id="IPR023908">
    <property type="entry name" value="xxxLxxG_rpt"/>
</dbReference>
<evidence type="ECO:0000256" key="7">
    <source>
        <dbReference type="SAM" id="Phobius"/>
    </source>
</evidence>
<keyword evidence="10" id="KW-1185">Reference proteome</keyword>
<name>A0ABW4D2S3_9LACO</name>
<keyword evidence="3 7" id="KW-1133">Transmembrane helix</keyword>
<evidence type="ECO:0000256" key="5">
    <source>
        <dbReference type="SAM" id="Coils"/>
    </source>
</evidence>
<evidence type="ECO:0000259" key="8">
    <source>
        <dbReference type="Pfam" id="PF12698"/>
    </source>
</evidence>
<evidence type="ECO:0000313" key="9">
    <source>
        <dbReference type="EMBL" id="MFD1454893.1"/>
    </source>
</evidence>
<comment type="caution">
    <text evidence="9">The sequence shown here is derived from an EMBL/GenBank/DDBJ whole genome shotgun (WGS) entry which is preliminary data.</text>
</comment>
<evidence type="ECO:0000256" key="6">
    <source>
        <dbReference type="SAM" id="MobiDB-lite"/>
    </source>
</evidence>
<protein>
    <submittedName>
        <fullName evidence="9">YhgE/Pip family protein</fullName>
    </submittedName>
</protein>
<dbReference type="PANTHER" id="PTHR43077">
    <property type="entry name" value="TRANSPORT PERMEASE YVFS-RELATED"/>
    <property type="match status" value="1"/>
</dbReference>
<dbReference type="InterPro" id="IPR011049">
    <property type="entry name" value="Serralysin-like_metalloprot_C"/>
</dbReference>
<comment type="subcellular location">
    <subcellularLocation>
        <location evidence="1">Membrane</location>
        <topology evidence="1">Multi-pass membrane protein</topology>
    </subcellularLocation>
</comment>
<dbReference type="Pfam" id="PF12698">
    <property type="entry name" value="ABC2_membrane_3"/>
    <property type="match status" value="1"/>
</dbReference>
<dbReference type="PANTHER" id="PTHR43077:SF5">
    <property type="entry name" value="PHAGE INFECTION PROTEIN"/>
    <property type="match status" value="1"/>
</dbReference>
<keyword evidence="4 7" id="KW-0472">Membrane</keyword>
<sequence>MIKGEWNYIRHNRLILISVLAIMFIPFLYSIFFLKSVWDPYGETGELPVAVVNQDKPVTYQGQKLNVGDQTITNLKKNKQLGWKFVSAKTAADGLKHHKYYTVITFPKNFSANAATALNKHPKKMTFTYKTNGSANYIAQVMSEVGSSKLDSEIRAKVTKAYAQATFKQIFAVGKGMDKAAKGSAQLKNGTVTLTDGLNTYTTGVHTLNNGLQQMKTSVTPLATGIQQLSTGAKTLQTGLGTYTAGVGQFASGVNTYTSGVGQYTSGVNQFTGGVSKLSAGMPKLTAGTSQLASGAKSLKSGTYTYVNGVYTLNSGVKTLGKGSTSLASGVTKLADGSKSLNSGLSTLSGNSKSLNDGATALATGATTLKNGVDQLETELGNMAAMSGDLTQAQGLLQDIQYAASISGSDGTSMETASGQLYTAMQQLMAAQAAAKEAAASAQAATNQIKSDVAGSSTGTSGSTSGNETVKKNIQDTTAEAETLAAEISSAKDDATVSTIKDKVTALQGKLATISKDADNITAEKQASAATANASLLKDATTASDAQAAAKEALQNVQAKAAELLNIMQSANLDDNQAAVLKAFMTGKSQDVKDQMTKLSADLQALSALNSDGNKKQLKALKDGATALSTGATQLSTQLPQYTSGVDQAFAGSTTLNNGLSTLNSQVPTLTDGVTQIMNGTAKLAKNGPALKSGSKKVAAGATQLNGGLKTAAAGVNQLNANTGKLTAAGNKLNANTPKLTAAGNKLTSASSQLTNGAGQLTSGLNTLNSKVPALTSGVNQLADGSQQLDDNSNKLMQGANKLKKGNGTLAKSLKSGADQLKAQPLTNKTADMFAAPTHLKHESYSYVPNYGHALAPYVLSVALYVGALVFNFAFPIRKVSREGGSATGWYLSKVSIGAAEGLAMGLIEPVLMMLGGLSVDHPGQMILISIFFAEASMFIVMFLSMLLDNPGRFIAMVLLMLQLGGSGGTFPMEVTNHFYNVVHPFLPMTYSILGFREAITSGMSGMVGQALWVLALFTIIGLALLWPTMIWLQKKHLMGKSQLDDNQKLQAVEDPESKSHS</sequence>
<evidence type="ECO:0000256" key="3">
    <source>
        <dbReference type="ARBA" id="ARBA00022989"/>
    </source>
</evidence>